<comment type="caution">
    <text evidence="1">The sequence shown here is derived from an EMBL/GenBank/DDBJ whole genome shotgun (WGS) entry which is preliminary data.</text>
</comment>
<dbReference type="Proteomes" id="UP000805193">
    <property type="component" value="Unassembled WGS sequence"/>
</dbReference>
<protein>
    <submittedName>
        <fullName evidence="1">Uncharacterized protein</fullName>
    </submittedName>
</protein>
<evidence type="ECO:0000313" key="1">
    <source>
        <dbReference type="EMBL" id="KAG0414529.1"/>
    </source>
</evidence>
<evidence type="ECO:0000313" key="2">
    <source>
        <dbReference type="Proteomes" id="UP000805193"/>
    </source>
</evidence>
<gene>
    <name evidence="1" type="ORF">HPB47_008301</name>
</gene>
<keyword evidence="2" id="KW-1185">Reference proteome</keyword>
<dbReference type="EMBL" id="JABSTQ010011170">
    <property type="protein sequence ID" value="KAG0414529.1"/>
    <property type="molecule type" value="Genomic_DNA"/>
</dbReference>
<sequence>MSGRERSGQFDGKWGEGAPRAGKPLSCGESGCVAAIEGATRVSHEAASGRGGGQGRGHDACRRAFLTACSGYGRALDDGGDVDPARSPRSTGLRPFGRPFIPDRTMGPDSRDLPPGAADRADHRLSRTSPKTRKRSSFAPRAPPRAPRARPPARQGLPVTSSFLRTSGPSRNFDQTAERLIRWSKHECPLRPFERASLSSPRAVRVAGEQALSRLGAANWADVPAR</sequence>
<name>A0AC60P554_IXOPE</name>
<proteinExistence type="predicted"/>
<organism evidence="1 2">
    <name type="scientific">Ixodes persulcatus</name>
    <name type="common">Taiga tick</name>
    <dbReference type="NCBI Taxonomy" id="34615"/>
    <lineage>
        <taxon>Eukaryota</taxon>
        <taxon>Metazoa</taxon>
        <taxon>Ecdysozoa</taxon>
        <taxon>Arthropoda</taxon>
        <taxon>Chelicerata</taxon>
        <taxon>Arachnida</taxon>
        <taxon>Acari</taxon>
        <taxon>Parasitiformes</taxon>
        <taxon>Ixodida</taxon>
        <taxon>Ixodoidea</taxon>
        <taxon>Ixodidae</taxon>
        <taxon>Ixodinae</taxon>
        <taxon>Ixodes</taxon>
    </lineage>
</organism>
<accession>A0AC60P554</accession>
<reference evidence="1 2" key="1">
    <citation type="journal article" date="2020" name="Cell">
        <title>Large-Scale Comparative Analyses of Tick Genomes Elucidate Their Genetic Diversity and Vector Capacities.</title>
        <authorList>
            <consortium name="Tick Genome and Microbiome Consortium (TIGMIC)"/>
            <person name="Jia N."/>
            <person name="Wang J."/>
            <person name="Shi W."/>
            <person name="Du L."/>
            <person name="Sun Y."/>
            <person name="Zhan W."/>
            <person name="Jiang J.F."/>
            <person name="Wang Q."/>
            <person name="Zhang B."/>
            <person name="Ji P."/>
            <person name="Bell-Sakyi L."/>
            <person name="Cui X.M."/>
            <person name="Yuan T.T."/>
            <person name="Jiang B.G."/>
            <person name="Yang W.F."/>
            <person name="Lam T.T."/>
            <person name="Chang Q.C."/>
            <person name="Ding S.J."/>
            <person name="Wang X.J."/>
            <person name="Zhu J.G."/>
            <person name="Ruan X.D."/>
            <person name="Zhao L."/>
            <person name="Wei J.T."/>
            <person name="Ye R.Z."/>
            <person name="Que T.C."/>
            <person name="Du C.H."/>
            <person name="Zhou Y.H."/>
            <person name="Cheng J.X."/>
            <person name="Dai P.F."/>
            <person name="Guo W.B."/>
            <person name="Han X.H."/>
            <person name="Huang E.J."/>
            <person name="Li L.F."/>
            <person name="Wei W."/>
            <person name="Gao Y.C."/>
            <person name="Liu J.Z."/>
            <person name="Shao H.Z."/>
            <person name="Wang X."/>
            <person name="Wang C.C."/>
            <person name="Yang T.C."/>
            <person name="Huo Q.B."/>
            <person name="Li W."/>
            <person name="Chen H.Y."/>
            <person name="Chen S.E."/>
            <person name="Zhou L.G."/>
            <person name="Ni X.B."/>
            <person name="Tian J.H."/>
            <person name="Sheng Y."/>
            <person name="Liu T."/>
            <person name="Pan Y.S."/>
            <person name="Xia L.Y."/>
            <person name="Li J."/>
            <person name="Zhao F."/>
            <person name="Cao W.C."/>
        </authorList>
    </citation>
    <scope>NUCLEOTIDE SEQUENCE [LARGE SCALE GENOMIC DNA]</scope>
    <source>
        <strain evidence="1">Iper-2018</strain>
    </source>
</reference>